<name>A0A7J8DQG3_MOLMO</name>
<protein>
    <submittedName>
        <fullName evidence="1">Uncharacterized protein</fullName>
    </submittedName>
</protein>
<accession>A0A7J8DQG3</accession>
<dbReference type="EMBL" id="JACASF010000017">
    <property type="protein sequence ID" value="KAF6425239.1"/>
    <property type="molecule type" value="Genomic_DNA"/>
</dbReference>
<comment type="caution">
    <text evidence="1">The sequence shown here is derived from an EMBL/GenBank/DDBJ whole genome shotgun (WGS) entry which is preliminary data.</text>
</comment>
<keyword evidence="2" id="KW-1185">Reference proteome</keyword>
<evidence type="ECO:0000313" key="1">
    <source>
        <dbReference type="EMBL" id="KAF6425239.1"/>
    </source>
</evidence>
<sequence>MQQGEVLMGPWSCRPQPATCPVIAFLRIGGQREHEALEGECIEPGPEKVLGEHQLPGGVRSWERPPTPVIEMLLCGFYLRKGPHSTVGNSLNHEKTSDSQKVGTLRAGSELQPAWEAVVYVEGAPVSLSCWQRGACSQFEFCSQSYAYLLNSAKASGTGRGTMGQACFLDLKSNTSSITNIF</sequence>
<dbReference type="Proteomes" id="UP000550707">
    <property type="component" value="Unassembled WGS sequence"/>
</dbReference>
<reference evidence="1 2" key="1">
    <citation type="journal article" date="2020" name="Nature">
        <title>Six reference-quality genomes reveal evolution of bat adaptations.</title>
        <authorList>
            <person name="Jebb D."/>
            <person name="Huang Z."/>
            <person name="Pippel M."/>
            <person name="Hughes G.M."/>
            <person name="Lavrichenko K."/>
            <person name="Devanna P."/>
            <person name="Winkler S."/>
            <person name="Jermiin L.S."/>
            <person name="Skirmuntt E.C."/>
            <person name="Katzourakis A."/>
            <person name="Burkitt-Gray L."/>
            <person name="Ray D.A."/>
            <person name="Sullivan K.A.M."/>
            <person name="Roscito J.G."/>
            <person name="Kirilenko B.M."/>
            <person name="Davalos L.M."/>
            <person name="Corthals A.P."/>
            <person name="Power M.L."/>
            <person name="Jones G."/>
            <person name="Ransome R.D."/>
            <person name="Dechmann D.K.N."/>
            <person name="Locatelli A.G."/>
            <person name="Puechmaille S.J."/>
            <person name="Fedrigo O."/>
            <person name="Jarvis E.D."/>
            <person name="Hiller M."/>
            <person name="Vernes S.C."/>
            <person name="Myers E.W."/>
            <person name="Teeling E.C."/>
        </authorList>
    </citation>
    <scope>NUCLEOTIDE SEQUENCE [LARGE SCALE GENOMIC DNA]</scope>
    <source>
        <strain evidence="1">MMolMol1</strain>
        <tissue evidence="1">Muscle</tissue>
    </source>
</reference>
<gene>
    <name evidence="1" type="ORF">HJG59_009282</name>
</gene>
<proteinExistence type="predicted"/>
<dbReference type="AlphaFoldDB" id="A0A7J8DQG3"/>
<evidence type="ECO:0000313" key="2">
    <source>
        <dbReference type="Proteomes" id="UP000550707"/>
    </source>
</evidence>
<organism evidence="1 2">
    <name type="scientific">Molossus molossus</name>
    <name type="common">Pallas' mastiff bat</name>
    <name type="synonym">Vespertilio molossus</name>
    <dbReference type="NCBI Taxonomy" id="27622"/>
    <lineage>
        <taxon>Eukaryota</taxon>
        <taxon>Metazoa</taxon>
        <taxon>Chordata</taxon>
        <taxon>Craniata</taxon>
        <taxon>Vertebrata</taxon>
        <taxon>Euteleostomi</taxon>
        <taxon>Mammalia</taxon>
        <taxon>Eutheria</taxon>
        <taxon>Laurasiatheria</taxon>
        <taxon>Chiroptera</taxon>
        <taxon>Yangochiroptera</taxon>
        <taxon>Molossidae</taxon>
        <taxon>Molossus</taxon>
    </lineage>
</organism>
<dbReference type="InParanoid" id="A0A7J8DQG3"/>